<dbReference type="HOGENOM" id="CLU_1750432_0_0_1"/>
<protein>
    <submittedName>
        <fullName evidence="6">Uncharacterized protein</fullName>
    </submittedName>
</protein>
<evidence type="ECO:0000256" key="5">
    <source>
        <dbReference type="SAM" id="Phobius"/>
    </source>
</evidence>
<evidence type="ECO:0000256" key="1">
    <source>
        <dbReference type="ARBA" id="ARBA00004127"/>
    </source>
</evidence>
<sequence>MSRRGQAFIVHALSAFVMARALLYTHQGPIASKISQQPKGIIVLYLTIQGLAGSCACMVLGLIQDMFPGTRRYLHPLKRALTMVFLPMDFVVSSVYWSLRTFAPSLILLPTETSSTSSSLPIRIAIYVGASCVGLGCLVFLNRMHSASR</sequence>
<dbReference type="Pfam" id="PF04750">
    <property type="entry name" value="Far-17a_AIG1"/>
    <property type="match status" value="1"/>
</dbReference>
<reference evidence="7" key="2">
    <citation type="submission" date="2015-01" db="EMBL/GenBank/DDBJ databases">
        <title>Evolutionary Origins and Diversification of the Mycorrhizal Mutualists.</title>
        <authorList>
            <consortium name="DOE Joint Genome Institute"/>
            <consortium name="Mycorrhizal Genomics Consortium"/>
            <person name="Kohler A."/>
            <person name="Kuo A."/>
            <person name="Nagy L.G."/>
            <person name="Floudas D."/>
            <person name="Copeland A."/>
            <person name="Barry K.W."/>
            <person name="Cichocki N."/>
            <person name="Veneault-Fourrey C."/>
            <person name="LaButti K."/>
            <person name="Lindquist E.A."/>
            <person name="Lipzen A."/>
            <person name="Lundell T."/>
            <person name="Morin E."/>
            <person name="Murat C."/>
            <person name="Riley R."/>
            <person name="Ohm R."/>
            <person name="Sun H."/>
            <person name="Tunlid A."/>
            <person name="Henrissat B."/>
            <person name="Grigoriev I.V."/>
            <person name="Hibbett D.S."/>
            <person name="Martin F."/>
        </authorList>
    </citation>
    <scope>NUCLEOTIDE SEQUENCE [LARGE SCALE GENOMIC DNA]</scope>
    <source>
        <strain evidence="7">441</strain>
    </source>
</reference>
<dbReference type="OrthoDB" id="1898221at2759"/>
<keyword evidence="4 5" id="KW-0472">Membrane</keyword>
<dbReference type="InterPro" id="IPR006838">
    <property type="entry name" value="ADTRP_AIG1"/>
</dbReference>
<evidence type="ECO:0000256" key="2">
    <source>
        <dbReference type="ARBA" id="ARBA00022692"/>
    </source>
</evidence>
<feature type="transmembrane region" description="Helical" evidence="5">
    <location>
        <begin position="84"/>
        <end position="102"/>
    </location>
</feature>
<keyword evidence="3 5" id="KW-1133">Transmembrane helix</keyword>
<feature type="transmembrane region" description="Helical" evidence="5">
    <location>
        <begin position="41"/>
        <end position="63"/>
    </location>
</feature>
<dbReference type="EMBL" id="KN833781">
    <property type="protein sequence ID" value="KIK19613.1"/>
    <property type="molecule type" value="Genomic_DNA"/>
</dbReference>
<evidence type="ECO:0000313" key="6">
    <source>
        <dbReference type="EMBL" id="KIK19613.1"/>
    </source>
</evidence>
<gene>
    <name evidence="6" type="ORF">PISMIDRAFT_682928</name>
</gene>
<evidence type="ECO:0000256" key="3">
    <source>
        <dbReference type="ARBA" id="ARBA00022989"/>
    </source>
</evidence>
<reference evidence="6 7" key="1">
    <citation type="submission" date="2014-04" db="EMBL/GenBank/DDBJ databases">
        <authorList>
            <consortium name="DOE Joint Genome Institute"/>
            <person name="Kuo A."/>
            <person name="Kohler A."/>
            <person name="Costa M.D."/>
            <person name="Nagy L.G."/>
            <person name="Floudas D."/>
            <person name="Copeland A."/>
            <person name="Barry K.W."/>
            <person name="Cichocki N."/>
            <person name="Veneault-Fourrey C."/>
            <person name="LaButti K."/>
            <person name="Lindquist E.A."/>
            <person name="Lipzen A."/>
            <person name="Lundell T."/>
            <person name="Morin E."/>
            <person name="Murat C."/>
            <person name="Sun H."/>
            <person name="Tunlid A."/>
            <person name="Henrissat B."/>
            <person name="Grigoriev I.V."/>
            <person name="Hibbett D.S."/>
            <person name="Martin F."/>
            <person name="Nordberg H.P."/>
            <person name="Cantor M.N."/>
            <person name="Hua S.X."/>
        </authorList>
    </citation>
    <scope>NUCLEOTIDE SEQUENCE [LARGE SCALE GENOMIC DNA]</scope>
    <source>
        <strain evidence="6 7">441</strain>
    </source>
</reference>
<evidence type="ECO:0000256" key="4">
    <source>
        <dbReference type="ARBA" id="ARBA00023136"/>
    </source>
</evidence>
<dbReference type="GO" id="GO:0016020">
    <property type="term" value="C:membrane"/>
    <property type="evidence" value="ECO:0007669"/>
    <property type="project" value="InterPro"/>
</dbReference>
<proteinExistence type="predicted"/>
<dbReference type="AlphaFoldDB" id="A0A0C9ZHZ1"/>
<accession>A0A0C9ZHZ1</accession>
<keyword evidence="2 5" id="KW-0812">Transmembrane</keyword>
<dbReference type="GO" id="GO:0012505">
    <property type="term" value="C:endomembrane system"/>
    <property type="evidence" value="ECO:0007669"/>
    <property type="project" value="UniProtKB-SubCell"/>
</dbReference>
<name>A0A0C9ZHZ1_9AGAM</name>
<dbReference type="Proteomes" id="UP000054018">
    <property type="component" value="Unassembled WGS sequence"/>
</dbReference>
<organism evidence="6 7">
    <name type="scientific">Pisolithus microcarpus 441</name>
    <dbReference type="NCBI Taxonomy" id="765257"/>
    <lineage>
        <taxon>Eukaryota</taxon>
        <taxon>Fungi</taxon>
        <taxon>Dikarya</taxon>
        <taxon>Basidiomycota</taxon>
        <taxon>Agaricomycotina</taxon>
        <taxon>Agaricomycetes</taxon>
        <taxon>Agaricomycetidae</taxon>
        <taxon>Boletales</taxon>
        <taxon>Sclerodermatineae</taxon>
        <taxon>Pisolithaceae</taxon>
        <taxon>Pisolithus</taxon>
    </lineage>
</organism>
<feature type="transmembrane region" description="Helical" evidence="5">
    <location>
        <begin position="122"/>
        <end position="141"/>
    </location>
</feature>
<keyword evidence="7" id="KW-1185">Reference proteome</keyword>
<evidence type="ECO:0000313" key="7">
    <source>
        <dbReference type="Proteomes" id="UP000054018"/>
    </source>
</evidence>
<comment type="subcellular location">
    <subcellularLocation>
        <location evidence="1">Endomembrane system</location>
        <topology evidence="1">Multi-pass membrane protein</topology>
    </subcellularLocation>
</comment>